<evidence type="ECO:0000256" key="1">
    <source>
        <dbReference type="SAM" id="SignalP"/>
    </source>
</evidence>
<name>A0A420J090_9PEZI</name>
<comment type="caution">
    <text evidence="2">The sequence shown here is derived from an EMBL/GenBank/DDBJ whole genome shotgun (WGS) entry which is preliminary data.</text>
</comment>
<dbReference type="EMBL" id="MCBS01019586">
    <property type="protein sequence ID" value="RKF80201.1"/>
    <property type="molecule type" value="Genomic_DNA"/>
</dbReference>
<protein>
    <submittedName>
        <fullName evidence="2">Uncharacterized protein</fullName>
    </submittedName>
</protein>
<evidence type="ECO:0000313" key="2">
    <source>
        <dbReference type="EMBL" id="RKF80201.1"/>
    </source>
</evidence>
<dbReference type="AlphaFoldDB" id="A0A420J090"/>
<proteinExistence type="predicted"/>
<evidence type="ECO:0000313" key="3">
    <source>
        <dbReference type="Proteomes" id="UP000285326"/>
    </source>
</evidence>
<gene>
    <name evidence="2" type="ORF">GcM1_05252</name>
</gene>
<dbReference type="Proteomes" id="UP000285326">
    <property type="component" value="Unassembled WGS sequence"/>
</dbReference>
<keyword evidence="1" id="KW-0732">Signal</keyword>
<feature type="signal peptide" evidence="1">
    <location>
        <begin position="1"/>
        <end position="23"/>
    </location>
</feature>
<organism evidence="2 3">
    <name type="scientific">Golovinomyces cichoracearum</name>
    <dbReference type="NCBI Taxonomy" id="62708"/>
    <lineage>
        <taxon>Eukaryota</taxon>
        <taxon>Fungi</taxon>
        <taxon>Dikarya</taxon>
        <taxon>Ascomycota</taxon>
        <taxon>Pezizomycotina</taxon>
        <taxon>Leotiomycetes</taxon>
        <taxon>Erysiphales</taxon>
        <taxon>Erysiphaceae</taxon>
        <taxon>Golovinomyces</taxon>
    </lineage>
</organism>
<accession>A0A420J090</accession>
<sequence>MNTHQFSCLLVLIFTCHFAAVTALVTPNTIKEMTVWMDISTRAITGSRTKYIDFDEDEEEFYETIKTNKSGLLASKALEKVGLFLKVELNEPMNRQPTLAKKYNDKDSEKCIIMRAEFKSFIKSSNKLINAVEKKKTEKKSIRINLGMIQKLWASRKPNSENLSFIEQQQKLYDSTSCFDSTPDKVLTDNTAIVARLNKLIELYK</sequence>
<reference evidence="2 3" key="1">
    <citation type="journal article" date="2018" name="BMC Genomics">
        <title>Comparative genome analyses reveal sequence features reflecting distinct modes of host-adaptation between dicot and monocot powdery mildew.</title>
        <authorList>
            <person name="Wu Y."/>
            <person name="Ma X."/>
            <person name="Pan Z."/>
            <person name="Kale S.D."/>
            <person name="Song Y."/>
            <person name="King H."/>
            <person name="Zhang Q."/>
            <person name="Presley C."/>
            <person name="Deng X."/>
            <person name="Wei C.I."/>
            <person name="Xiao S."/>
        </authorList>
    </citation>
    <scope>NUCLEOTIDE SEQUENCE [LARGE SCALE GENOMIC DNA]</scope>
    <source>
        <strain evidence="2">UMSG1</strain>
    </source>
</reference>
<feature type="chain" id="PRO_5019055055" evidence="1">
    <location>
        <begin position="24"/>
        <end position="205"/>
    </location>
</feature>